<dbReference type="STRING" id="1218173.BALCAV_0216130"/>
<accession>A0A094XCE6</accession>
<dbReference type="GO" id="GO:0016874">
    <property type="term" value="F:ligase activity"/>
    <property type="evidence" value="ECO:0007669"/>
    <property type="project" value="UniProtKB-KW"/>
</dbReference>
<evidence type="ECO:0000313" key="3">
    <source>
        <dbReference type="Proteomes" id="UP000002754"/>
    </source>
</evidence>
<reference evidence="1 3" key="1">
    <citation type="journal article" date="2014" name="Genome Announc.">
        <title>Draft Genome Sequence of Bacillus alcalophilus AV1934, a Classic Alkaliphile Isolated from Human Feces in 1934.</title>
        <authorList>
            <person name="Attie O."/>
            <person name="Jayaprakash A."/>
            <person name="Shah H."/>
            <person name="Paulsen I.T."/>
            <person name="Morino M."/>
            <person name="Takahashi Y."/>
            <person name="Narumi I."/>
            <person name="Sachidanandam R."/>
            <person name="Satoh K."/>
            <person name="Ito M."/>
            <person name="Krulwich T.A."/>
        </authorList>
    </citation>
    <scope>NUCLEOTIDE SEQUENCE [LARGE SCALE GENOMIC DNA]</scope>
    <source>
        <strain evidence="1 3">AV1934</strain>
    </source>
</reference>
<dbReference type="Proteomes" id="UP000002754">
    <property type="component" value="Unassembled WGS sequence"/>
</dbReference>
<dbReference type="Proteomes" id="UP000297014">
    <property type="component" value="Unassembled WGS sequence"/>
</dbReference>
<organism evidence="1 3">
    <name type="scientific">Alkalihalobacillus alcalophilus ATCC 27647 = CGMCC 1.3604</name>
    <dbReference type="NCBI Taxonomy" id="1218173"/>
    <lineage>
        <taxon>Bacteria</taxon>
        <taxon>Bacillati</taxon>
        <taxon>Bacillota</taxon>
        <taxon>Bacilli</taxon>
        <taxon>Bacillales</taxon>
        <taxon>Bacillaceae</taxon>
        <taxon>Alkalihalobacillus</taxon>
    </lineage>
</organism>
<dbReference type="eggNOG" id="ENOG5033CHE">
    <property type="taxonomic scope" value="Bacteria"/>
</dbReference>
<keyword evidence="3" id="KW-1185">Reference proteome</keyword>
<gene>
    <name evidence="2" type="ORF">AJ85_19995</name>
    <name evidence="1" type="ORF">BALCAV_0216130</name>
</gene>
<evidence type="ECO:0000313" key="1">
    <source>
        <dbReference type="EMBL" id="KGA96470.1"/>
    </source>
</evidence>
<proteinExistence type="predicted"/>
<dbReference type="RefSeq" id="WP_003324838.1">
    <property type="nucleotide sequence ID" value="NZ_ALPT02000060.1"/>
</dbReference>
<evidence type="ECO:0000313" key="2">
    <source>
        <dbReference type="EMBL" id="THG89009.1"/>
    </source>
</evidence>
<sequence length="68" mass="7788">MKKTGVIQLRLGEVCMICEKPQKAGIHVIDSFLCEACERKIINSNTSDLDYSHYLHQMKKIHSHSESN</sequence>
<reference evidence="2 4" key="2">
    <citation type="submission" date="2014-01" db="EMBL/GenBank/DDBJ databases">
        <title>Draft genome sequencing of Bacillus alcalophilus CGMCC 1.3604.</title>
        <authorList>
            <person name="Yang J."/>
            <person name="Diao L."/>
            <person name="Yang S."/>
        </authorList>
    </citation>
    <scope>NUCLEOTIDE SEQUENCE [LARGE SCALE GENOMIC DNA]</scope>
    <source>
        <strain evidence="2 4">CGMCC 1.3604</strain>
    </source>
</reference>
<comment type="caution">
    <text evidence="1">The sequence shown here is derived from an EMBL/GenBank/DDBJ whole genome shotgun (WGS) entry which is preliminary data.</text>
</comment>
<dbReference type="EMBL" id="ALPT02000060">
    <property type="protein sequence ID" value="KGA96470.1"/>
    <property type="molecule type" value="Genomic_DNA"/>
</dbReference>
<evidence type="ECO:0000313" key="4">
    <source>
        <dbReference type="Proteomes" id="UP000297014"/>
    </source>
</evidence>
<protein>
    <submittedName>
        <fullName evidence="1">Carnitine--CoA ligase</fullName>
    </submittedName>
</protein>
<dbReference type="EMBL" id="JALP01000273">
    <property type="protein sequence ID" value="THG89009.1"/>
    <property type="molecule type" value="Genomic_DNA"/>
</dbReference>
<keyword evidence="1" id="KW-0436">Ligase</keyword>
<dbReference type="Pfam" id="PF10764">
    <property type="entry name" value="Gin"/>
    <property type="match status" value="1"/>
</dbReference>
<dbReference type="InterPro" id="IPR019700">
    <property type="entry name" value="Sigma-G_inhibitor_Gin"/>
</dbReference>
<name>A0A094XCE6_ALKAL</name>
<dbReference type="OrthoDB" id="2886653at2"/>
<dbReference type="AlphaFoldDB" id="A0A094XCE6"/>